<dbReference type="Gene3D" id="2.40.30.10">
    <property type="entry name" value="Translation factors"/>
    <property type="match status" value="1"/>
</dbReference>
<feature type="active site" description="Cysteine persulfide intermediate" evidence="9">
    <location>
        <position position="263"/>
    </location>
</feature>
<comment type="subcellular location">
    <subcellularLocation>
        <location evidence="9">Cytoplasm</location>
    </subcellularLocation>
</comment>
<evidence type="ECO:0000256" key="1">
    <source>
        <dbReference type="ARBA" id="ARBA00022555"/>
    </source>
</evidence>
<feature type="domain" description="tRNA-specific 2-thiouridylase MnmA-like C-terminal" evidence="10">
    <location>
        <begin position="343"/>
        <end position="426"/>
    </location>
</feature>
<evidence type="ECO:0000256" key="2">
    <source>
        <dbReference type="ARBA" id="ARBA00022679"/>
    </source>
</evidence>
<dbReference type="HAMAP" id="MF_00144">
    <property type="entry name" value="tRNA_thiouridyl_MnmA"/>
    <property type="match status" value="1"/>
</dbReference>
<dbReference type="CDD" id="cd01998">
    <property type="entry name" value="MnmA_TRMU-like"/>
    <property type="match status" value="1"/>
</dbReference>
<dbReference type="Pfam" id="PF03054">
    <property type="entry name" value="tRNA_Me_trans"/>
    <property type="match status" value="1"/>
</dbReference>
<evidence type="ECO:0000259" key="10">
    <source>
        <dbReference type="Pfam" id="PF20258"/>
    </source>
</evidence>
<feature type="binding site" evidence="9">
    <location>
        <begin position="72"/>
        <end position="79"/>
    </location>
    <ligand>
        <name>ATP</name>
        <dbReference type="ChEBI" id="CHEBI:30616"/>
    </ligand>
</feature>
<keyword evidence="9" id="KW-0963">Cytoplasm</keyword>
<dbReference type="GO" id="GO:0002143">
    <property type="term" value="P:tRNA wobble position uridine thiolation"/>
    <property type="evidence" value="ECO:0007669"/>
    <property type="project" value="TreeGrafter"/>
</dbReference>
<evidence type="ECO:0000256" key="8">
    <source>
        <dbReference type="ARBA" id="ARBA00051542"/>
    </source>
</evidence>
<dbReference type="NCBIfam" id="TIGR00420">
    <property type="entry name" value="trmU"/>
    <property type="match status" value="1"/>
</dbReference>
<keyword evidence="6 9" id="KW-0694">RNA-binding</keyword>
<feature type="disulfide bond" description="Alternate" evidence="9">
    <location>
        <begin position="166"/>
        <end position="263"/>
    </location>
</feature>
<dbReference type="InterPro" id="IPR014729">
    <property type="entry name" value="Rossmann-like_a/b/a_fold"/>
</dbReference>
<dbReference type="GO" id="GO:0103016">
    <property type="term" value="F:tRNA-uridine 2-sulfurtransferase activity"/>
    <property type="evidence" value="ECO:0007669"/>
    <property type="project" value="UniProtKB-EC"/>
</dbReference>
<dbReference type="PANTHER" id="PTHR11933:SF5">
    <property type="entry name" value="MITOCHONDRIAL TRNA-SPECIFIC 2-THIOURIDYLASE 1"/>
    <property type="match status" value="1"/>
</dbReference>
<dbReference type="Gene3D" id="2.30.30.280">
    <property type="entry name" value="Adenine nucleotide alpha hydrolases-like domains"/>
    <property type="match status" value="1"/>
</dbReference>
<keyword evidence="3 9" id="KW-0819">tRNA processing</keyword>
<reference evidence="12 13" key="1">
    <citation type="submission" date="2020-08" db="EMBL/GenBank/DDBJ databases">
        <title>Genomic Encyclopedia of Type Strains, Phase IV (KMG-IV): sequencing the most valuable type-strain genomes for metagenomic binning, comparative biology and taxonomic classification.</title>
        <authorList>
            <person name="Goeker M."/>
        </authorList>
    </citation>
    <scope>NUCLEOTIDE SEQUENCE [LARGE SCALE GENOMIC DNA]</scope>
    <source>
        <strain evidence="12 13">DSM 23447</strain>
    </source>
</reference>
<evidence type="ECO:0000256" key="4">
    <source>
        <dbReference type="ARBA" id="ARBA00022741"/>
    </source>
</evidence>
<evidence type="ECO:0000313" key="13">
    <source>
        <dbReference type="Proteomes" id="UP000547011"/>
    </source>
</evidence>
<gene>
    <name evidence="9" type="primary">mnmA</name>
    <name evidence="12" type="ORF">GGR20_002436</name>
</gene>
<evidence type="ECO:0000256" key="3">
    <source>
        <dbReference type="ARBA" id="ARBA00022694"/>
    </source>
</evidence>
<feature type="region of interest" description="Interaction with tRNA" evidence="9">
    <location>
        <begin position="213"/>
        <end position="215"/>
    </location>
</feature>
<dbReference type="InterPro" id="IPR046885">
    <property type="entry name" value="MnmA-like_C"/>
</dbReference>
<organism evidence="12 13">
    <name type="scientific">Devosia subaequoris</name>
    <dbReference type="NCBI Taxonomy" id="395930"/>
    <lineage>
        <taxon>Bacteria</taxon>
        <taxon>Pseudomonadati</taxon>
        <taxon>Pseudomonadota</taxon>
        <taxon>Alphaproteobacteria</taxon>
        <taxon>Hyphomicrobiales</taxon>
        <taxon>Devosiaceae</taxon>
        <taxon>Devosia</taxon>
    </lineage>
</organism>
<comment type="catalytic activity">
    <reaction evidence="8 9">
        <text>S-sulfanyl-L-cysteinyl-[protein] + uridine(34) in tRNA + AH2 + ATP = 2-thiouridine(34) in tRNA + L-cysteinyl-[protein] + A + AMP + diphosphate + H(+)</text>
        <dbReference type="Rhea" id="RHEA:47032"/>
        <dbReference type="Rhea" id="RHEA-COMP:10131"/>
        <dbReference type="Rhea" id="RHEA-COMP:11726"/>
        <dbReference type="Rhea" id="RHEA-COMP:11727"/>
        <dbReference type="Rhea" id="RHEA-COMP:11728"/>
        <dbReference type="ChEBI" id="CHEBI:13193"/>
        <dbReference type="ChEBI" id="CHEBI:15378"/>
        <dbReference type="ChEBI" id="CHEBI:17499"/>
        <dbReference type="ChEBI" id="CHEBI:29950"/>
        <dbReference type="ChEBI" id="CHEBI:30616"/>
        <dbReference type="ChEBI" id="CHEBI:33019"/>
        <dbReference type="ChEBI" id="CHEBI:61963"/>
        <dbReference type="ChEBI" id="CHEBI:65315"/>
        <dbReference type="ChEBI" id="CHEBI:87170"/>
        <dbReference type="ChEBI" id="CHEBI:456215"/>
        <dbReference type="EC" id="2.8.1.13"/>
    </reaction>
</comment>
<dbReference type="GO" id="GO:0000049">
    <property type="term" value="F:tRNA binding"/>
    <property type="evidence" value="ECO:0007669"/>
    <property type="project" value="UniProtKB-KW"/>
</dbReference>
<comment type="similarity">
    <text evidence="9">Belongs to the MnmA/TRMU family.</text>
</comment>
<dbReference type="Pfam" id="PF20259">
    <property type="entry name" value="tRNA_Me_trans_M"/>
    <property type="match status" value="1"/>
</dbReference>
<dbReference type="InterPro" id="IPR046884">
    <property type="entry name" value="MnmA-like_central"/>
</dbReference>
<feature type="site" description="Interaction with tRNA" evidence="9">
    <location>
        <position position="191"/>
    </location>
</feature>
<name>A0A7W6INC9_9HYPH</name>
<dbReference type="NCBIfam" id="NF001138">
    <property type="entry name" value="PRK00143.1"/>
    <property type="match status" value="1"/>
</dbReference>
<evidence type="ECO:0000259" key="11">
    <source>
        <dbReference type="Pfam" id="PF20259"/>
    </source>
</evidence>
<evidence type="ECO:0000256" key="5">
    <source>
        <dbReference type="ARBA" id="ARBA00022840"/>
    </source>
</evidence>
<comment type="caution">
    <text evidence="9">Lacks conserved residue(s) required for the propagation of feature annotation.</text>
</comment>
<dbReference type="GO" id="GO:0005524">
    <property type="term" value="F:ATP binding"/>
    <property type="evidence" value="ECO:0007669"/>
    <property type="project" value="UniProtKB-KW"/>
</dbReference>
<comment type="function">
    <text evidence="9">Catalyzes the 2-thiolation of uridine at the wobble position (U34) of tRNA, leading to the formation of s(2)U34.</text>
</comment>
<feature type="domain" description="tRNA-specific 2-thiouridylase MnmA-like central" evidence="11">
    <location>
        <begin position="274"/>
        <end position="335"/>
    </location>
</feature>
<feature type="site" description="Interaction with tRNA" evidence="9">
    <location>
        <position position="406"/>
    </location>
</feature>
<dbReference type="GO" id="GO:0005737">
    <property type="term" value="C:cytoplasm"/>
    <property type="evidence" value="ECO:0007669"/>
    <property type="project" value="UniProtKB-SubCell"/>
</dbReference>
<evidence type="ECO:0000256" key="7">
    <source>
        <dbReference type="ARBA" id="ARBA00023157"/>
    </source>
</evidence>
<feature type="binding site" evidence="9">
    <location>
        <position position="190"/>
    </location>
    <ligand>
        <name>ATP</name>
        <dbReference type="ChEBI" id="CHEBI:30616"/>
    </ligand>
</feature>
<dbReference type="Gene3D" id="3.40.50.620">
    <property type="entry name" value="HUPs"/>
    <property type="match status" value="1"/>
</dbReference>
<sequence length="436" mass="47536">MSWSRPRLGVGWVELAGHWAKAAGCGNGQIGDLGVWNRSQFPLALDPNRIREEMLNSLDIAKRPEDTRVVVAMSGGVDSSVVAGLLAREGYEVVGVTLQLYDHGEAIHRKGACCAGQDIHDARRVAAKLGIPHYVLDYEERFKNAVIEPFANAYQQGETPVPCIACNQSVKFVDLMTVAQDLGADVLATGHYVQTRLGEDGRRHLFRPRDNERDQSYFLFATTQDQLDFLRFPLGGMGKAEVREHAREMGLEIAEKHDSQDICFVPQGKYADIIAKMHPEALAKGEIVHMDGRVLGEHEGIVHYTIGQRKGLGIAAGEPLYVVKLDHRAGRVIVGPREALKTHTVRLRDVNWLGSLPLAEVSAGNGAPVEVKVRSTRGPQPAVIQMQDGEVYVTLVSGEYGISPGQACVFYADDSEMSEVLGGGFIAEAVPQALVA</sequence>
<dbReference type="SUPFAM" id="SSF52402">
    <property type="entry name" value="Adenine nucleotide alpha hydrolases-like"/>
    <property type="match status" value="1"/>
</dbReference>
<keyword evidence="5 9" id="KW-0067">ATP-binding</keyword>
<accession>A0A7W6INC9</accession>
<keyword evidence="2 9" id="KW-0808">Transferase</keyword>
<protein>
    <recommendedName>
        <fullName evidence="9">tRNA-specific 2-thiouridylase MnmA</fullName>
        <ecNumber evidence="9">2.8.1.13</ecNumber>
    </recommendedName>
</protein>
<dbReference type="AlphaFoldDB" id="A0A7W6INC9"/>
<dbReference type="Proteomes" id="UP000547011">
    <property type="component" value="Unassembled WGS sequence"/>
</dbReference>
<dbReference type="EMBL" id="JACIEW010000005">
    <property type="protein sequence ID" value="MBB4052788.1"/>
    <property type="molecule type" value="Genomic_DNA"/>
</dbReference>
<dbReference type="PANTHER" id="PTHR11933">
    <property type="entry name" value="TRNA 5-METHYLAMINOMETHYL-2-THIOURIDYLATE -METHYLTRANSFERASE"/>
    <property type="match status" value="1"/>
</dbReference>
<feature type="binding site" evidence="9">
    <location>
        <position position="98"/>
    </location>
    <ligand>
        <name>ATP</name>
        <dbReference type="ChEBI" id="CHEBI:30616"/>
    </ligand>
</feature>
<evidence type="ECO:0000256" key="6">
    <source>
        <dbReference type="ARBA" id="ARBA00022884"/>
    </source>
</evidence>
<evidence type="ECO:0000313" key="12">
    <source>
        <dbReference type="EMBL" id="MBB4052788.1"/>
    </source>
</evidence>
<dbReference type="FunFam" id="3.40.50.620:FF:000115">
    <property type="entry name" value="tRNA-specific 2-thiouridylase MnmA"/>
    <property type="match status" value="1"/>
</dbReference>
<evidence type="ECO:0000256" key="9">
    <source>
        <dbReference type="HAMAP-Rule" id="MF_00144"/>
    </source>
</evidence>
<keyword evidence="4 9" id="KW-0547">Nucleotide-binding</keyword>
<dbReference type="FunFam" id="2.30.30.280:FF:000001">
    <property type="entry name" value="tRNA-specific 2-thiouridylase MnmA"/>
    <property type="match status" value="1"/>
</dbReference>
<dbReference type="InterPro" id="IPR004506">
    <property type="entry name" value="MnmA-like"/>
</dbReference>
<proteinExistence type="inferred from homology"/>
<keyword evidence="1 9" id="KW-0820">tRNA-binding</keyword>
<keyword evidence="13" id="KW-1185">Reference proteome</keyword>
<dbReference type="InterPro" id="IPR023382">
    <property type="entry name" value="MnmA-like_central_sf"/>
</dbReference>
<dbReference type="Pfam" id="PF20258">
    <property type="entry name" value="tRNA_Me_trans_C"/>
    <property type="match status" value="1"/>
</dbReference>
<keyword evidence="7 9" id="KW-1015">Disulfide bond</keyword>
<feature type="active site" description="Nucleophile" evidence="9">
    <location>
        <position position="166"/>
    </location>
</feature>
<comment type="caution">
    <text evidence="12">The sequence shown here is derived from an EMBL/GenBank/DDBJ whole genome shotgun (WGS) entry which is preliminary data.</text>
</comment>
<dbReference type="EC" id="2.8.1.13" evidence="9"/>